<gene>
    <name evidence="2" type="ORF">BRADI_4g36505v3</name>
</gene>
<evidence type="ECO:0000256" key="1">
    <source>
        <dbReference type="SAM" id="MobiDB-lite"/>
    </source>
</evidence>
<name>A0A2K2CSM6_BRADI</name>
<reference evidence="2" key="2">
    <citation type="submission" date="2017-06" db="EMBL/GenBank/DDBJ databases">
        <title>WGS assembly of Brachypodium distachyon.</title>
        <authorList>
            <consortium name="The International Brachypodium Initiative"/>
            <person name="Lucas S."/>
            <person name="Harmon-Smith M."/>
            <person name="Lail K."/>
            <person name="Tice H."/>
            <person name="Grimwood J."/>
            <person name="Bruce D."/>
            <person name="Barry K."/>
            <person name="Shu S."/>
            <person name="Lindquist E."/>
            <person name="Wang M."/>
            <person name="Pitluck S."/>
            <person name="Vogel J.P."/>
            <person name="Garvin D.F."/>
            <person name="Mockler T.C."/>
            <person name="Schmutz J."/>
            <person name="Rokhsar D."/>
            <person name="Bevan M.W."/>
        </authorList>
    </citation>
    <scope>NUCLEOTIDE SEQUENCE</scope>
    <source>
        <strain evidence="2">Bd21</strain>
    </source>
</reference>
<proteinExistence type="predicted"/>
<dbReference type="EnsemblPlants" id="PNT65035">
    <property type="protein sequence ID" value="PNT65035"/>
    <property type="gene ID" value="BRADI_4g36505v3"/>
</dbReference>
<accession>A0A2K2CSM6</accession>
<dbReference type="AlphaFoldDB" id="A0A2K2CSM6"/>
<evidence type="ECO:0000313" key="2">
    <source>
        <dbReference type="EMBL" id="PNT65035.1"/>
    </source>
</evidence>
<keyword evidence="4" id="KW-1185">Reference proteome</keyword>
<protein>
    <submittedName>
        <fullName evidence="2 3">Uncharacterized protein</fullName>
    </submittedName>
</protein>
<organism evidence="2">
    <name type="scientific">Brachypodium distachyon</name>
    <name type="common">Purple false brome</name>
    <name type="synonym">Trachynia distachya</name>
    <dbReference type="NCBI Taxonomy" id="15368"/>
    <lineage>
        <taxon>Eukaryota</taxon>
        <taxon>Viridiplantae</taxon>
        <taxon>Streptophyta</taxon>
        <taxon>Embryophyta</taxon>
        <taxon>Tracheophyta</taxon>
        <taxon>Spermatophyta</taxon>
        <taxon>Magnoliopsida</taxon>
        <taxon>Liliopsida</taxon>
        <taxon>Poales</taxon>
        <taxon>Poaceae</taxon>
        <taxon>BOP clade</taxon>
        <taxon>Pooideae</taxon>
        <taxon>Stipodae</taxon>
        <taxon>Brachypodieae</taxon>
        <taxon>Brachypodium</taxon>
    </lineage>
</organism>
<dbReference type="EMBL" id="CM000883">
    <property type="protein sequence ID" value="PNT65035.1"/>
    <property type="molecule type" value="Genomic_DNA"/>
</dbReference>
<feature type="region of interest" description="Disordered" evidence="1">
    <location>
        <begin position="22"/>
        <end position="62"/>
    </location>
</feature>
<reference evidence="2 3" key="1">
    <citation type="journal article" date="2010" name="Nature">
        <title>Genome sequencing and analysis of the model grass Brachypodium distachyon.</title>
        <authorList>
            <consortium name="International Brachypodium Initiative"/>
        </authorList>
    </citation>
    <scope>NUCLEOTIDE SEQUENCE [LARGE SCALE GENOMIC DNA]</scope>
    <source>
        <strain evidence="2 3">Bd21</strain>
    </source>
</reference>
<evidence type="ECO:0000313" key="4">
    <source>
        <dbReference type="Proteomes" id="UP000008810"/>
    </source>
</evidence>
<reference evidence="3" key="3">
    <citation type="submission" date="2018-08" db="UniProtKB">
        <authorList>
            <consortium name="EnsemblPlants"/>
        </authorList>
    </citation>
    <scope>IDENTIFICATION</scope>
    <source>
        <strain evidence="3">cv. Bd21</strain>
    </source>
</reference>
<sequence length="76" mass="8140">MILTNCGIVPFPFFLLSITEGPKEQKQPSPKAMKWPAPSEAGTQPRPASRGVTDPPAPAVPPRLLQALVLRTPCPP</sequence>
<dbReference type="InParanoid" id="A0A2K2CSM6"/>
<evidence type="ECO:0000313" key="3">
    <source>
        <dbReference type="EnsemblPlants" id="PNT65035"/>
    </source>
</evidence>
<dbReference type="OrthoDB" id="197068at2759"/>
<dbReference type="Gramene" id="PNT65035">
    <property type="protein sequence ID" value="PNT65035"/>
    <property type="gene ID" value="BRADI_4g36505v3"/>
</dbReference>
<dbReference type="Proteomes" id="UP000008810">
    <property type="component" value="Chromosome 4"/>
</dbReference>